<dbReference type="eggNOG" id="COG1876">
    <property type="taxonomic scope" value="Bacteria"/>
</dbReference>
<dbReference type="PATRIC" id="fig|743719.3.peg.3740"/>
<dbReference type="EMBL" id="AGIP01000008">
    <property type="protein sequence ID" value="EHB63045.1"/>
    <property type="molecule type" value="Genomic_DNA"/>
</dbReference>
<keyword evidence="2" id="KW-0645">Protease</keyword>
<dbReference type="InterPro" id="IPR009045">
    <property type="entry name" value="Zn_M74/Hedgehog-like"/>
</dbReference>
<keyword evidence="2" id="KW-0121">Carboxypeptidase</keyword>
<sequence length="212" mass="24072">MILVKVGRNETPMIKRRRKTLVLLAALLLAIFYMQMQTAIPGIINDMDFDLGKKETPAITGLHPYVLKQKNELVRLTKQRGITIVITDGYRSHEEQTRIYNQGRTTEGDIVTNAKAGQSLHNYGLAIDFALRLEDGSVIWDMEYDGNGNGKSDWMEVVAIAKELGFEWGGDWDKFPDYPHLQMDFGLTIRELQRGKLPDADIHEYSEGAKSK</sequence>
<proteinExistence type="predicted"/>
<keyword evidence="2" id="KW-0378">Hydrolase</keyword>
<dbReference type="MEROPS" id="M15.A05"/>
<dbReference type="AlphaFoldDB" id="G4HI72"/>
<dbReference type="STRING" id="743719.PaelaDRAFT_3683"/>
<dbReference type="PANTHER" id="PTHR34385">
    <property type="entry name" value="D-ALANYL-D-ALANINE CARBOXYPEPTIDASE"/>
    <property type="match status" value="1"/>
</dbReference>
<dbReference type="Gene3D" id="3.30.1380.10">
    <property type="match status" value="1"/>
</dbReference>
<dbReference type="Pfam" id="PF13539">
    <property type="entry name" value="Peptidase_M15_4"/>
    <property type="match status" value="1"/>
</dbReference>
<dbReference type="InterPro" id="IPR052179">
    <property type="entry name" value="DD-CPase-like"/>
</dbReference>
<dbReference type="CDD" id="cd14845">
    <property type="entry name" value="L-Ala-D-Glu_peptidase_like"/>
    <property type="match status" value="1"/>
</dbReference>
<evidence type="ECO:0000313" key="2">
    <source>
        <dbReference type="EMBL" id="EHB63045.1"/>
    </source>
</evidence>
<evidence type="ECO:0000259" key="1">
    <source>
        <dbReference type="Pfam" id="PF13539"/>
    </source>
</evidence>
<feature type="domain" description="Peptidase M15C" evidence="1">
    <location>
        <begin position="113"/>
        <end position="183"/>
    </location>
</feature>
<dbReference type="PANTHER" id="PTHR34385:SF1">
    <property type="entry name" value="PEPTIDOGLYCAN L-ALANYL-D-GLUTAMATE ENDOPEPTIDASE CWLK"/>
    <property type="match status" value="1"/>
</dbReference>
<protein>
    <submittedName>
        <fullName evidence="2">Peptidase M15B and M15C DD-carboxypeptidase VanY/endolysin</fullName>
    </submittedName>
</protein>
<dbReference type="Proteomes" id="UP000003891">
    <property type="component" value="Unassembled WGS sequence"/>
</dbReference>
<dbReference type="InterPro" id="IPR039561">
    <property type="entry name" value="Peptidase_M15C"/>
</dbReference>
<name>G4HI72_9BACL</name>
<accession>G4HI72</accession>
<gene>
    <name evidence="2" type="ORF">PaelaDRAFT_3683</name>
</gene>
<dbReference type="GO" id="GO:0004180">
    <property type="term" value="F:carboxypeptidase activity"/>
    <property type="evidence" value="ECO:0007669"/>
    <property type="project" value="UniProtKB-KW"/>
</dbReference>
<dbReference type="SUPFAM" id="SSF55166">
    <property type="entry name" value="Hedgehog/DD-peptidase"/>
    <property type="match status" value="1"/>
</dbReference>
<evidence type="ECO:0000313" key="3">
    <source>
        <dbReference type="Proteomes" id="UP000003891"/>
    </source>
</evidence>
<organism evidence="2 3">
    <name type="scientific">Paenibacillus lactis 154</name>
    <dbReference type="NCBI Taxonomy" id="743719"/>
    <lineage>
        <taxon>Bacteria</taxon>
        <taxon>Bacillati</taxon>
        <taxon>Bacillota</taxon>
        <taxon>Bacilli</taxon>
        <taxon>Bacillales</taxon>
        <taxon>Paenibacillaceae</taxon>
        <taxon>Paenibacillus</taxon>
    </lineage>
</organism>
<reference evidence="2 3" key="1">
    <citation type="submission" date="2011-09" db="EMBL/GenBank/DDBJ databases">
        <title>The draft genome of Paenibacillus lactis 154.</title>
        <authorList>
            <consortium name="US DOE Joint Genome Institute (JGI-PGF)"/>
            <person name="Lucas S."/>
            <person name="Han J."/>
            <person name="Lapidus A."/>
            <person name="Cheng J.-F."/>
            <person name="Goodwin L."/>
            <person name="Pitluck S."/>
            <person name="Peters L."/>
            <person name="Land M.L."/>
            <person name="Hauser L."/>
            <person name="Siebers A."/>
            <person name="Thelen M."/>
            <person name="Hugenholtz P."/>
            <person name="Allgaier M."/>
            <person name="Woyke T.J."/>
        </authorList>
    </citation>
    <scope>NUCLEOTIDE SEQUENCE [LARGE SCALE GENOMIC DNA]</scope>
    <source>
        <strain evidence="2 3">154</strain>
    </source>
</reference>